<dbReference type="Gene3D" id="3.40.50.1820">
    <property type="entry name" value="alpha/beta hydrolase"/>
    <property type="match status" value="1"/>
</dbReference>
<comment type="caution">
    <text evidence="5">The sequence shown here is derived from an EMBL/GenBank/DDBJ whole genome shotgun (WGS) entry which is preliminary data.</text>
</comment>
<dbReference type="SUPFAM" id="SSF53474">
    <property type="entry name" value="alpha/beta-Hydrolases"/>
    <property type="match status" value="1"/>
</dbReference>
<reference evidence="5 6" key="1">
    <citation type="submission" date="2018-10" db="EMBL/GenBank/DDBJ databases">
        <title>Fifty Aureobasidium pullulans genomes reveal a recombining polyextremotolerant generalist.</title>
        <authorList>
            <person name="Gostincar C."/>
            <person name="Turk M."/>
            <person name="Zajc J."/>
            <person name="Gunde-Cimerman N."/>
        </authorList>
    </citation>
    <scope>NUCLEOTIDE SEQUENCE [LARGE SCALE GENOMIC DNA]</scope>
    <source>
        <strain evidence="5 6">EXF-3863</strain>
    </source>
</reference>
<dbReference type="EMBL" id="QZBM01000028">
    <property type="protein sequence ID" value="THZ29947.1"/>
    <property type="molecule type" value="Genomic_DNA"/>
</dbReference>
<dbReference type="FunFam" id="3.40.50.1820:FF:000266">
    <property type="entry name" value="Carboxylic ester hydrolase"/>
    <property type="match status" value="1"/>
</dbReference>
<name>A0A4S9GHQ1_AURPU</name>
<dbReference type="GO" id="GO:0016787">
    <property type="term" value="F:hydrolase activity"/>
    <property type="evidence" value="ECO:0007669"/>
    <property type="project" value="UniProtKB-KW"/>
</dbReference>
<accession>A0A4S9GHQ1</accession>
<sequence length="618" mass="66277">MFLSGSFLLSFTMPSFSTLVGAFLGVASLAASAAVPVSQPFEHVKAKRQSTNATSSSGLEVDLGYEVYEGYSNQTTGINIWRGIRFAAPPTGSLRWQAPQVPAENRSQTIQANAFAPQCPQSSFNAYGRTGASMLSDEDCLFLNVYAPENATNLPVLVWIHGGGYGLGNGQQDMQAIINTNNNSFIAVAIQYRLGAFGFLSSDEVDRFGSVNAGILDQTFALQWVQSYISSFGGDPRSVTISGESAGGGAVMLQTMAYGGTLGTSLFKNAIAASPYLPMQYGYKDWVPSQSYYAFAGLANCMPNTPYGSSSRTIFECLVNQDTDTLQYASFNVSTTGTFGTWGFLPVTDGVFIQDVPSQQLLEKKVNGQNLLVGNNANEGPLFVPQDIDTEADLVAWLELTFPLFSNDDIARILRYYPSSNATDSPSAVDFATTGDSGPTAINVSSVATGQQQRANNIYAETTFVCPSYWMAESYTGGDRTSFRYQYSVPAAQHGADVSGYFGPAAPTQGPAFEAAFMSIWGQFVINDNPSIPTNVAGEGGQAAVNFPQFNVWNPLQVNLNQTGGQEVSSNIVQGVNATVYVGPGLSNEFEVVNAYDWEGGRGQRCDFWRAVAKIVPE</sequence>
<protein>
    <recommendedName>
        <fullName evidence="3">Carboxylic ester hydrolase</fullName>
        <ecNumber evidence="3">3.1.1.-</ecNumber>
    </recommendedName>
</protein>
<dbReference type="PROSITE" id="PS00122">
    <property type="entry name" value="CARBOXYLESTERASE_B_1"/>
    <property type="match status" value="1"/>
</dbReference>
<dbReference type="InterPro" id="IPR029058">
    <property type="entry name" value="AB_hydrolase_fold"/>
</dbReference>
<dbReference type="InterPro" id="IPR002018">
    <property type="entry name" value="CarbesteraseB"/>
</dbReference>
<evidence type="ECO:0000256" key="1">
    <source>
        <dbReference type="ARBA" id="ARBA00005964"/>
    </source>
</evidence>
<dbReference type="PANTHER" id="PTHR11559">
    <property type="entry name" value="CARBOXYLESTERASE"/>
    <property type="match status" value="1"/>
</dbReference>
<dbReference type="EC" id="3.1.1.-" evidence="3"/>
<evidence type="ECO:0000259" key="4">
    <source>
        <dbReference type="Pfam" id="PF00135"/>
    </source>
</evidence>
<dbReference type="Pfam" id="PF00135">
    <property type="entry name" value="COesterase"/>
    <property type="match status" value="1"/>
</dbReference>
<feature type="domain" description="Carboxylesterase type B" evidence="4">
    <location>
        <begin position="73"/>
        <end position="551"/>
    </location>
</feature>
<evidence type="ECO:0000256" key="3">
    <source>
        <dbReference type="RuleBase" id="RU361235"/>
    </source>
</evidence>
<dbReference type="AlphaFoldDB" id="A0A4S9GHQ1"/>
<evidence type="ECO:0000256" key="2">
    <source>
        <dbReference type="ARBA" id="ARBA00022801"/>
    </source>
</evidence>
<dbReference type="PROSITE" id="PS00941">
    <property type="entry name" value="CARBOXYLESTERASE_B_2"/>
    <property type="match status" value="1"/>
</dbReference>
<evidence type="ECO:0000313" key="6">
    <source>
        <dbReference type="Proteomes" id="UP000308005"/>
    </source>
</evidence>
<comment type="similarity">
    <text evidence="1 3">Belongs to the type-B carboxylesterase/lipase family.</text>
</comment>
<dbReference type="InterPro" id="IPR050309">
    <property type="entry name" value="Type-B_Carboxylest/Lipase"/>
</dbReference>
<keyword evidence="2 3" id="KW-0378">Hydrolase</keyword>
<gene>
    <name evidence="5" type="ORF">D6C91_01353</name>
</gene>
<proteinExistence type="inferred from homology"/>
<dbReference type="InterPro" id="IPR019819">
    <property type="entry name" value="Carboxylesterase_B_CS"/>
</dbReference>
<dbReference type="Proteomes" id="UP000308005">
    <property type="component" value="Unassembled WGS sequence"/>
</dbReference>
<evidence type="ECO:0000313" key="5">
    <source>
        <dbReference type="EMBL" id="THZ29947.1"/>
    </source>
</evidence>
<dbReference type="InterPro" id="IPR019826">
    <property type="entry name" value="Carboxylesterase_B_AS"/>
</dbReference>
<organism evidence="5 6">
    <name type="scientific">Aureobasidium pullulans</name>
    <name type="common">Black yeast</name>
    <name type="synonym">Pullularia pullulans</name>
    <dbReference type="NCBI Taxonomy" id="5580"/>
    <lineage>
        <taxon>Eukaryota</taxon>
        <taxon>Fungi</taxon>
        <taxon>Dikarya</taxon>
        <taxon>Ascomycota</taxon>
        <taxon>Pezizomycotina</taxon>
        <taxon>Dothideomycetes</taxon>
        <taxon>Dothideomycetidae</taxon>
        <taxon>Dothideales</taxon>
        <taxon>Saccotheciaceae</taxon>
        <taxon>Aureobasidium</taxon>
    </lineage>
</organism>